<dbReference type="EMBL" id="CP012109">
    <property type="protein sequence ID" value="AKQ70593.1"/>
    <property type="molecule type" value="Genomic_DNA"/>
</dbReference>
<keyword evidence="4" id="KW-1185">Reference proteome</keyword>
<dbReference type="AlphaFoldDB" id="A0A0H4X9C3"/>
<dbReference type="RefSeq" id="WP_002633795.1">
    <property type="nucleotide sequence ID" value="NZ_CP012109.1"/>
</dbReference>
<keyword evidence="2" id="KW-0732">Signal</keyword>
<accession>A0A0H4X9C3</accession>
<feature type="signal peptide" evidence="2">
    <location>
        <begin position="1"/>
        <end position="26"/>
    </location>
</feature>
<dbReference type="KEGG" id="mym:A176_007505"/>
<reference evidence="3 4" key="1">
    <citation type="journal article" date="2016" name="PLoS ONE">
        <title>Complete Genome Sequence and Comparative Genomics of a Novel Myxobacterium Myxococcus hansupus.</title>
        <authorList>
            <person name="Sharma G."/>
            <person name="Narwani T."/>
            <person name="Subramanian S."/>
        </authorList>
    </citation>
    <scope>NUCLEOTIDE SEQUENCE [LARGE SCALE GENOMIC DNA]</scope>
    <source>
        <strain evidence="4">mixupus</strain>
    </source>
</reference>
<proteinExistence type="predicted"/>
<gene>
    <name evidence="3" type="ORF">A176_007505</name>
</gene>
<evidence type="ECO:0008006" key="5">
    <source>
        <dbReference type="Google" id="ProtNLM"/>
    </source>
</evidence>
<dbReference type="OrthoDB" id="5518777at2"/>
<evidence type="ECO:0000256" key="2">
    <source>
        <dbReference type="SAM" id="SignalP"/>
    </source>
</evidence>
<evidence type="ECO:0000256" key="1">
    <source>
        <dbReference type="SAM" id="MobiDB-lite"/>
    </source>
</evidence>
<evidence type="ECO:0000313" key="4">
    <source>
        <dbReference type="Proteomes" id="UP000009026"/>
    </source>
</evidence>
<dbReference type="PATRIC" id="fig|1297742.4.peg.7635"/>
<sequence>MPASKAVLCAALAAGVLALGPTPAEARFGKRSASSSSSSGKSSSSSSSSASSSSRSASTRPASAIGQSREGTRASRRPHGASAIGQPRASRGGDAPRRRAARVRRLPPSYIVAGSVMGATGARLGYAAPARVAREQEEAVALLVRMGVQGDRLGDGGAMGLFMAMDGRRLGVDARMTGLTLPATDGASTRDRITLLSAHATAALWAGERGRMRLEAGVASAHAPSIIFAGPSFGASVEACIGASPVDVEARVQAVPFPHRQVDAQAGLAVHISSLHLRGGWRALYLNDAGHTTGEPQIERLSGPYLGLGFTF</sequence>
<dbReference type="Proteomes" id="UP000009026">
    <property type="component" value="Chromosome"/>
</dbReference>
<name>A0A0H4X9C3_9BACT</name>
<feature type="chain" id="PRO_5005212501" description="Outer membrane protein beta-barrel domain-containing protein" evidence="2">
    <location>
        <begin position="27"/>
        <end position="312"/>
    </location>
</feature>
<protein>
    <recommendedName>
        <fullName evidence="5">Outer membrane protein beta-barrel domain-containing protein</fullName>
    </recommendedName>
</protein>
<organism evidence="3 4">
    <name type="scientific">Pseudomyxococcus hansupus</name>
    <dbReference type="NCBI Taxonomy" id="1297742"/>
    <lineage>
        <taxon>Bacteria</taxon>
        <taxon>Pseudomonadati</taxon>
        <taxon>Myxococcota</taxon>
        <taxon>Myxococcia</taxon>
        <taxon>Myxococcales</taxon>
        <taxon>Cystobacterineae</taxon>
        <taxon>Myxococcaceae</taxon>
        <taxon>Pseudomyxococcus</taxon>
    </lineage>
</organism>
<feature type="region of interest" description="Disordered" evidence="1">
    <location>
        <begin position="21"/>
        <end position="103"/>
    </location>
</feature>
<feature type="compositionally biased region" description="Low complexity" evidence="1">
    <location>
        <begin position="31"/>
        <end position="58"/>
    </location>
</feature>
<evidence type="ECO:0000313" key="3">
    <source>
        <dbReference type="EMBL" id="AKQ70593.1"/>
    </source>
</evidence>